<dbReference type="Gene3D" id="3.30.70.2330">
    <property type="match status" value="1"/>
</dbReference>
<evidence type="ECO:0000256" key="1">
    <source>
        <dbReference type="ARBA" id="ARBA00022723"/>
    </source>
</evidence>
<keyword evidence="5" id="KW-1185">Reference proteome</keyword>
<keyword evidence="1" id="KW-0479">Metal-binding</keyword>
<evidence type="ECO:0000259" key="3">
    <source>
        <dbReference type="SMART" id="SM00910"/>
    </source>
</evidence>
<dbReference type="RefSeq" id="WP_113903487.1">
    <property type="nucleotide sequence ID" value="NZ_QNSB01000003.1"/>
</dbReference>
<dbReference type="AlphaFoldDB" id="A0A366ILC0"/>
<organism evidence="4 5">
    <name type="scientific">Brevibacterium celere</name>
    <dbReference type="NCBI Taxonomy" id="225845"/>
    <lineage>
        <taxon>Bacteria</taxon>
        <taxon>Bacillati</taxon>
        <taxon>Actinomycetota</taxon>
        <taxon>Actinomycetes</taxon>
        <taxon>Micrococcales</taxon>
        <taxon>Brevibacteriaceae</taxon>
        <taxon>Brevibacterium</taxon>
    </lineage>
</organism>
<evidence type="ECO:0000313" key="4">
    <source>
        <dbReference type="EMBL" id="RBP73018.1"/>
    </source>
</evidence>
<dbReference type="GO" id="GO:0003676">
    <property type="term" value="F:nucleic acid binding"/>
    <property type="evidence" value="ECO:0007669"/>
    <property type="project" value="InterPro"/>
</dbReference>
<evidence type="ECO:0000256" key="2">
    <source>
        <dbReference type="ARBA" id="ARBA00022801"/>
    </source>
</evidence>
<keyword evidence="2" id="KW-0378">Hydrolase</keyword>
<dbReference type="GO" id="GO:0016818">
    <property type="term" value="F:hydrolase activity, acting on acid anhydrides, in phosphorus-containing anhydrides"/>
    <property type="evidence" value="ECO:0007669"/>
    <property type="project" value="InterPro"/>
</dbReference>
<dbReference type="GO" id="GO:0008270">
    <property type="term" value="F:zinc ion binding"/>
    <property type="evidence" value="ECO:0007669"/>
    <property type="project" value="InterPro"/>
</dbReference>
<reference evidence="4 5" key="1">
    <citation type="submission" date="2018-06" db="EMBL/GenBank/DDBJ databases">
        <title>Freshwater and sediment microbial communities from various areas in North America, analyzing microbe dynamics in response to fracking.</title>
        <authorList>
            <person name="Lamendella R."/>
        </authorList>
    </citation>
    <scope>NUCLEOTIDE SEQUENCE [LARGE SCALE GENOMIC DNA]</scope>
    <source>
        <strain evidence="4 5">3b_TX</strain>
    </source>
</reference>
<dbReference type="Proteomes" id="UP000253509">
    <property type="component" value="Unassembled WGS sequence"/>
</dbReference>
<accession>A0A366ILC0</accession>
<dbReference type="EMBL" id="QNSB01000003">
    <property type="protein sequence ID" value="RBP73018.1"/>
    <property type="molecule type" value="Genomic_DNA"/>
</dbReference>
<feature type="domain" description="HIRAN" evidence="3">
    <location>
        <begin position="98"/>
        <end position="194"/>
    </location>
</feature>
<dbReference type="InterPro" id="IPR014905">
    <property type="entry name" value="HIRAN"/>
</dbReference>
<gene>
    <name evidence="4" type="ORF">DFO65_103313</name>
</gene>
<name>A0A366ILC0_9MICO</name>
<proteinExistence type="predicted"/>
<dbReference type="Pfam" id="PF08797">
    <property type="entry name" value="HIRAN"/>
    <property type="match status" value="1"/>
</dbReference>
<dbReference type="SMART" id="SM00910">
    <property type="entry name" value="HIRAN"/>
    <property type="match status" value="1"/>
</dbReference>
<comment type="caution">
    <text evidence="4">The sequence shown here is derived from an EMBL/GenBank/DDBJ whole genome shotgun (WGS) entry which is preliminary data.</text>
</comment>
<sequence>MWVFLGVVIGLALIVVGLSWFFAGSQHQPLRDDRPTPTPPPKQVSDKWLTSEEAGAELIRNNDGSLNFFVEHRDGALRFVSKSSGKMPAKGSPPLARLGIFYFNVRGHKYYSQVRRQVGSEVGLRREPDNPHDPRAIAVVNPSTGKIYGHVNKGYASRLYKRLDAGEDFVAIVMGAAGKHIAVMPRDIAVELDLV</sequence>
<protein>
    <submittedName>
        <fullName evidence="4">HIRAN domain-containing protein</fullName>
    </submittedName>
</protein>
<evidence type="ECO:0000313" key="5">
    <source>
        <dbReference type="Proteomes" id="UP000253509"/>
    </source>
</evidence>